<evidence type="ECO:0000313" key="2">
    <source>
        <dbReference type="EMBL" id="ODS24481.1"/>
    </source>
</evidence>
<reference evidence="2 3" key="1">
    <citation type="journal article" date="2016" name="Appl. Environ. Microbiol.">
        <title>Lack of Overt Genome Reduction in the Bryostatin-Producing Bryozoan Symbiont "Candidatus Endobugula sertula".</title>
        <authorList>
            <person name="Miller I.J."/>
            <person name="Vanee N."/>
            <person name="Fong S.S."/>
            <person name="Lim-Fong G.E."/>
            <person name="Kwan J.C."/>
        </authorList>
    </citation>
    <scope>NUCLEOTIDE SEQUENCE [LARGE SCALE GENOMIC DNA]</scope>
    <source>
        <strain evidence="2">AB1-4</strain>
    </source>
</reference>
<dbReference type="GO" id="GO:0071973">
    <property type="term" value="P:bacterial-type flagellum-dependent cell motility"/>
    <property type="evidence" value="ECO:0007669"/>
    <property type="project" value="TreeGrafter"/>
</dbReference>
<evidence type="ECO:0000259" key="1">
    <source>
        <dbReference type="Pfam" id="PF07195"/>
    </source>
</evidence>
<protein>
    <recommendedName>
        <fullName evidence="1">Flagellar hook-associated protein 2 C-terminal domain-containing protein</fullName>
    </recommendedName>
</protein>
<dbReference type="InterPro" id="IPR010809">
    <property type="entry name" value="FliD_C"/>
</dbReference>
<dbReference type="PANTHER" id="PTHR30288">
    <property type="entry name" value="FLAGELLAR CAP/ASSEMBLY PROTEIN FLID"/>
    <property type="match status" value="1"/>
</dbReference>
<name>A0A1D2QSB8_9GAMM</name>
<dbReference type="EMBL" id="MDLC01000008">
    <property type="protein sequence ID" value="ODS24481.1"/>
    <property type="molecule type" value="Genomic_DNA"/>
</dbReference>
<proteinExistence type="predicted"/>
<dbReference type="Pfam" id="PF07195">
    <property type="entry name" value="FliD_C"/>
    <property type="match status" value="1"/>
</dbReference>
<evidence type="ECO:0000313" key="3">
    <source>
        <dbReference type="Proteomes" id="UP000242502"/>
    </source>
</evidence>
<gene>
    <name evidence="2" type="ORF">AB835_03290</name>
</gene>
<sequence length="301" mass="30853">MATHLTTQINADSTLTTAGKTVTVTHNGSEFVITSASTGASSTLANATAVGSQTSTLGITAGTLVQGVESEYAFTVNVNGTTSGIINLASAVFADKAAVATELQSKINADATLIASGALVDVTYDSGNDAFTITSRQYGSSSAVSVTNLGTSTADLALSTGTSTSGINVAGTVDGVAGFGTGNILLPALGQPGESLGLIIGESATSGTVNFSRGFGGQLERLIEQFLENTGVIKLREDSLKADITDLDADQEDLDRRIEAFQERITSQFIAMEAIVRSLQDSSSFLETTLDNLLKATTNDN</sequence>
<accession>A0A1D2QSB8</accession>
<comment type="caution">
    <text evidence="2">The sequence shown here is derived from an EMBL/GenBank/DDBJ whole genome shotgun (WGS) entry which is preliminary data.</text>
</comment>
<dbReference type="STRING" id="62101.AB835_03290"/>
<dbReference type="GO" id="GO:0009421">
    <property type="term" value="C:bacterial-type flagellum filament cap"/>
    <property type="evidence" value="ECO:0007669"/>
    <property type="project" value="InterPro"/>
</dbReference>
<organism evidence="2 3">
    <name type="scientific">Candidatus Endobugula sertula</name>
    <name type="common">Bugula neritina bacterial symbiont</name>
    <dbReference type="NCBI Taxonomy" id="62101"/>
    <lineage>
        <taxon>Bacteria</taxon>
        <taxon>Pseudomonadati</taxon>
        <taxon>Pseudomonadota</taxon>
        <taxon>Gammaproteobacteria</taxon>
        <taxon>Cellvibrionales</taxon>
        <taxon>Cellvibrionaceae</taxon>
        <taxon>Candidatus Endobugula</taxon>
    </lineage>
</organism>
<dbReference type="InterPro" id="IPR040026">
    <property type="entry name" value="FliD"/>
</dbReference>
<dbReference type="PANTHER" id="PTHR30288:SF0">
    <property type="entry name" value="FLAGELLAR HOOK-ASSOCIATED PROTEIN 2"/>
    <property type="match status" value="1"/>
</dbReference>
<feature type="domain" description="Flagellar hook-associated protein 2 C-terminal" evidence="1">
    <location>
        <begin position="201"/>
        <end position="280"/>
    </location>
</feature>
<dbReference type="Proteomes" id="UP000242502">
    <property type="component" value="Unassembled WGS sequence"/>
</dbReference>
<dbReference type="AlphaFoldDB" id="A0A1D2QSB8"/>
<dbReference type="GO" id="GO:0007155">
    <property type="term" value="P:cell adhesion"/>
    <property type="evidence" value="ECO:0007669"/>
    <property type="project" value="InterPro"/>
</dbReference>